<keyword evidence="3" id="KW-1185">Reference proteome</keyword>
<gene>
    <name evidence="2" type="ordered locus">Sked_36920</name>
</gene>
<protein>
    <submittedName>
        <fullName evidence="2">Acyl-CoA synthetase (AMP-forming)/AMP-acid ligase II</fullName>
    </submittedName>
</protein>
<keyword evidence="2" id="KW-0436">Ligase</keyword>
<dbReference type="GO" id="GO:0016874">
    <property type="term" value="F:ligase activity"/>
    <property type="evidence" value="ECO:0007669"/>
    <property type="project" value="UniProtKB-KW"/>
</dbReference>
<dbReference type="InterPro" id="IPR000873">
    <property type="entry name" value="AMP-dep_synth/lig_dom"/>
</dbReference>
<dbReference type="Proteomes" id="UP000000322">
    <property type="component" value="Chromosome"/>
</dbReference>
<name>D1BG61_SANKS</name>
<dbReference type="Gene3D" id="3.40.50.12780">
    <property type="entry name" value="N-terminal domain of ligase-like"/>
    <property type="match status" value="1"/>
</dbReference>
<evidence type="ECO:0000313" key="2">
    <source>
        <dbReference type="EMBL" id="ACZ23578.1"/>
    </source>
</evidence>
<dbReference type="STRING" id="446469.Sked_36920"/>
<sequence length="187" mass="19617">MTAHPASRKTRQLEQTRTRGHLPVSWTLLLHRARLLASYLDRAGVRPGDRVVIDVPAGPALTALTYACWQSGLTVVVSDPGLTARERTAGFSLAAPAAVVATSSGLRGSRSIPSVRVRVAAEPLTVVARAVLHTGWDQHELVGGTPEQDDTAQHAPLEAAVVVGQDDEGRPSATAYSHADLVGLAAA</sequence>
<accession>D1BG61</accession>
<dbReference type="OrthoDB" id="3443462at2"/>
<dbReference type="SUPFAM" id="SSF56801">
    <property type="entry name" value="Acetyl-CoA synthetase-like"/>
    <property type="match status" value="1"/>
</dbReference>
<dbReference type="AlphaFoldDB" id="D1BG61"/>
<dbReference type="InterPro" id="IPR042099">
    <property type="entry name" value="ANL_N_sf"/>
</dbReference>
<feature type="domain" description="AMP-dependent synthetase/ligase" evidence="1">
    <location>
        <begin position="24"/>
        <end position="149"/>
    </location>
</feature>
<organism evidence="2 3">
    <name type="scientific">Sanguibacter keddieii (strain ATCC 51767 / DSM 10542 / NCFB 3025 / ST-74)</name>
    <dbReference type="NCBI Taxonomy" id="446469"/>
    <lineage>
        <taxon>Bacteria</taxon>
        <taxon>Bacillati</taxon>
        <taxon>Actinomycetota</taxon>
        <taxon>Actinomycetes</taxon>
        <taxon>Micrococcales</taxon>
        <taxon>Sanguibacteraceae</taxon>
        <taxon>Sanguibacter</taxon>
    </lineage>
</organism>
<evidence type="ECO:0000259" key="1">
    <source>
        <dbReference type="Pfam" id="PF00501"/>
    </source>
</evidence>
<evidence type="ECO:0000313" key="3">
    <source>
        <dbReference type="Proteomes" id="UP000000322"/>
    </source>
</evidence>
<dbReference type="Pfam" id="PF00501">
    <property type="entry name" value="AMP-binding"/>
    <property type="match status" value="1"/>
</dbReference>
<dbReference type="eggNOG" id="COG0318">
    <property type="taxonomic scope" value="Bacteria"/>
</dbReference>
<dbReference type="HOGENOM" id="CLU_1446697_0_0_11"/>
<reference evidence="2 3" key="1">
    <citation type="journal article" date="2009" name="Stand. Genomic Sci.">
        <title>Complete genome sequence of Sanguibacter keddieii type strain (ST-74).</title>
        <authorList>
            <person name="Ivanova N."/>
            <person name="Sikorski J."/>
            <person name="Sims D."/>
            <person name="Brettin T."/>
            <person name="Detter J.C."/>
            <person name="Han C."/>
            <person name="Lapidus A."/>
            <person name="Copeland A."/>
            <person name="Glavina Del Rio T."/>
            <person name="Nolan M."/>
            <person name="Chen F."/>
            <person name="Lucas S."/>
            <person name="Tice H."/>
            <person name="Cheng J.F."/>
            <person name="Bruce D."/>
            <person name="Goodwin L."/>
            <person name="Pitluck S."/>
            <person name="Pati A."/>
            <person name="Mavromatis K."/>
            <person name="Chen A."/>
            <person name="Palaniappan K."/>
            <person name="D'haeseleer P."/>
            <person name="Chain P."/>
            <person name="Bristow J."/>
            <person name="Eisen J.A."/>
            <person name="Markowitz V."/>
            <person name="Hugenholtz P."/>
            <person name="Goker M."/>
            <person name="Pukall R."/>
            <person name="Klenk H.P."/>
            <person name="Kyrpides N.C."/>
        </authorList>
    </citation>
    <scope>NUCLEOTIDE SEQUENCE [LARGE SCALE GENOMIC DNA]</scope>
    <source>
        <strain evidence="3">ATCC 51767 / DSM 10542 / NCFB 3025 / ST-74</strain>
    </source>
</reference>
<dbReference type="KEGG" id="ske:Sked_36920"/>
<proteinExistence type="predicted"/>
<dbReference type="EMBL" id="CP001819">
    <property type="protein sequence ID" value="ACZ23578.1"/>
    <property type="molecule type" value="Genomic_DNA"/>
</dbReference>
<dbReference type="RefSeq" id="WP_012868646.1">
    <property type="nucleotide sequence ID" value="NC_013521.1"/>
</dbReference>